<evidence type="ECO:0000313" key="2">
    <source>
        <dbReference type="Proteomes" id="UP000799750"/>
    </source>
</evidence>
<dbReference type="EMBL" id="MU004184">
    <property type="protein sequence ID" value="KAF2499138.1"/>
    <property type="molecule type" value="Genomic_DNA"/>
</dbReference>
<dbReference type="Proteomes" id="UP000799750">
    <property type="component" value="Unassembled WGS sequence"/>
</dbReference>
<protein>
    <submittedName>
        <fullName evidence="1">Uncharacterized protein</fullName>
    </submittedName>
</protein>
<gene>
    <name evidence="1" type="ORF">BU16DRAFT_557476</name>
</gene>
<sequence length="172" mass="19533">MLKEEGDEEWQTKGMKESAIEIGQAIDNDLKDFRWMWFIVAAESSKAATVQVVPVMVATHIELSAIQLPEQLSIHCLVMQLPFSLGTLHVLGLRAVLYKPMWVQTWKRESKNIYPGIENLALMLIKQIPALSIAGSCRSLKDFILSSDFEALVYVNHPDMSLNHIQYVTRHP</sequence>
<organism evidence="1 2">
    <name type="scientific">Lophium mytilinum</name>
    <dbReference type="NCBI Taxonomy" id="390894"/>
    <lineage>
        <taxon>Eukaryota</taxon>
        <taxon>Fungi</taxon>
        <taxon>Dikarya</taxon>
        <taxon>Ascomycota</taxon>
        <taxon>Pezizomycotina</taxon>
        <taxon>Dothideomycetes</taxon>
        <taxon>Pleosporomycetidae</taxon>
        <taxon>Mytilinidiales</taxon>
        <taxon>Mytilinidiaceae</taxon>
        <taxon>Lophium</taxon>
    </lineage>
</organism>
<accession>A0A6A6R2Y4</accession>
<proteinExistence type="predicted"/>
<keyword evidence="2" id="KW-1185">Reference proteome</keyword>
<evidence type="ECO:0000313" key="1">
    <source>
        <dbReference type="EMBL" id="KAF2499138.1"/>
    </source>
</evidence>
<dbReference type="AlphaFoldDB" id="A0A6A6R2Y4"/>
<reference evidence="1" key="1">
    <citation type="journal article" date="2020" name="Stud. Mycol.">
        <title>101 Dothideomycetes genomes: a test case for predicting lifestyles and emergence of pathogens.</title>
        <authorList>
            <person name="Haridas S."/>
            <person name="Albert R."/>
            <person name="Binder M."/>
            <person name="Bloem J."/>
            <person name="Labutti K."/>
            <person name="Salamov A."/>
            <person name="Andreopoulos B."/>
            <person name="Baker S."/>
            <person name="Barry K."/>
            <person name="Bills G."/>
            <person name="Bluhm B."/>
            <person name="Cannon C."/>
            <person name="Castanera R."/>
            <person name="Culley D."/>
            <person name="Daum C."/>
            <person name="Ezra D."/>
            <person name="Gonzalez J."/>
            <person name="Henrissat B."/>
            <person name="Kuo A."/>
            <person name="Liang C."/>
            <person name="Lipzen A."/>
            <person name="Lutzoni F."/>
            <person name="Magnuson J."/>
            <person name="Mondo S."/>
            <person name="Nolan M."/>
            <person name="Ohm R."/>
            <person name="Pangilinan J."/>
            <person name="Park H.-J."/>
            <person name="Ramirez L."/>
            <person name="Alfaro M."/>
            <person name="Sun H."/>
            <person name="Tritt A."/>
            <person name="Yoshinaga Y."/>
            <person name="Zwiers L.-H."/>
            <person name="Turgeon B."/>
            <person name="Goodwin S."/>
            <person name="Spatafora J."/>
            <person name="Crous P."/>
            <person name="Grigoriev I."/>
        </authorList>
    </citation>
    <scope>NUCLEOTIDE SEQUENCE</scope>
    <source>
        <strain evidence="1">CBS 269.34</strain>
    </source>
</reference>
<name>A0A6A6R2Y4_9PEZI</name>